<keyword evidence="4" id="KW-1133">Transmembrane helix</keyword>
<keyword evidence="6" id="KW-0653">Protein transport</keyword>
<protein>
    <submittedName>
        <fullName evidence="7">TolQ protein</fullName>
    </submittedName>
</protein>
<evidence type="ECO:0000256" key="5">
    <source>
        <dbReference type="ARBA" id="ARBA00023136"/>
    </source>
</evidence>
<dbReference type="Proteomes" id="UP000055047">
    <property type="component" value="Unassembled WGS sequence"/>
</dbReference>
<evidence type="ECO:0000313" key="8">
    <source>
        <dbReference type="Proteomes" id="UP000055047"/>
    </source>
</evidence>
<evidence type="ECO:0000256" key="2">
    <source>
        <dbReference type="ARBA" id="ARBA00022475"/>
    </source>
</evidence>
<comment type="similarity">
    <text evidence="6">Belongs to the exbB/tolQ family.</text>
</comment>
<accession>A0A098EEL1</accession>
<dbReference type="EMBL" id="CCXQ01000070">
    <property type="protein sequence ID" value="CEG20728.1"/>
    <property type="molecule type" value="Genomic_DNA"/>
</dbReference>
<evidence type="ECO:0000313" key="7">
    <source>
        <dbReference type="EMBL" id="CEG20728.1"/>
    </source>
</evidence>
<keyword evidence="3" id="KW-0812">Transmembrane</keyword>
<keyword evidence="2" id="KW-1003">Cell membrane</keyword>
<comment type="subcellular location">
    <subcellularLocation>
        <location evidence="1">Cell membrane</location>
        <topology evidence="1">Multi-pass membrane protein</topology>
    </subcellularLocation>
    <subcellularLocation>
        <location evidence="6">Membrane</location>
        <topology evidence="6">Multi-pass membrane protein</topology>
    </subcellularLocation>
</comment>
<dbReference type="GO" id="GO:0017038">
    <property type="term" value="P:protein import"/>
    <property type="evidence" value="ECO:0007669"/>
    <property type="project" value="TreeGrafter"/>
</dbReference>
<keyword evidence="6" id="KW-0813">Transport</keyword>
<reference evidence="7 8" key="1">
    <citation type="submission" date="2014-09" db="EMBL/GenBank/DDBJ databases">
        <authorList>
            <person name="Loux Valentin"/>
            <person name="Dugat Thibaut"/>
        </authorList>
    </citation>
    <scope>NUCLEOTIDE SEQUENCE [LARGE SCALE GENOMIC DNA]</scope>
    <source>
        <strain evidence="7 8">BOV-10_179</strain>
    </source>
</reference>
<evidence type="ECO:0000256" key="6">
    <source>
        <dbReference type="RuleBase" id="RU004057"/>
    </source>
</evidence>
<gene>
    <name evidence="7" type="primary">tolQ</name>
    <name evidence="7" type="ORF">ANAPHAGO_00489</name>
</gene>
<dbReference type="PANTHER" id="PTHR30625">
    <property type="entry name" value="PROTEIN TOLQ"/>
    <property type="match status" value="1"/>
</dbReference>
<evidence type="ECO:0000256" key="3">
    <source>
        <dbReference type="ARBA" id="ARBA00022692"/>
    </source>
</evidence>
<dbReference type="InterPro" id="IPR050790">
    <property type="entry name" value="ExbB/TolQ_transport"/>
</dbReference>
<dbReference type="Pfam" id="PF01618">
    <property type="entry name" value="MotA_ExbB"/>
    <property type="match status" value="1"/>
</dbReference>
<organism evidence="7 8">
    <name type="scientific">Anaplasma phagocytophilum</name>
    <name type="common">Ehrlichia phagocytophila</name>
    <dbReference type="NCBI Taxonomy" id="948"/>
    <lineage>
        <taxon>Bacteria</taxon>
        <taxon>Pseudomonadati</taxon>
        <taxon>Pseudomonadota</taxon>
        <taxon>Alphaproteobacteria</taxon>
        <taxon>Rickettsiales</taxon>
        <taxon>Anaplasmataceae</taxon>
        <taxon>Anaplasma</taxon>
        <taxon>phagocytophilum group</taxon>
    </lineage>
</organism>
<name>A0A098EEL1_ANAPH</name>
<evidence type="ECO:0000256" key="1">
    <source>
        <dbReference type="ARBA" id="ARBA00004651"/>
    </source>
</evidence>
<keyword evidence="5" id="KW-0472">Membrane</keyword>
<evidence type="ECO:0000256" key="4">
    <source>
        <dbReference type="ARBA" id="ARBA00022989"/>
    </source>
</evidence>
<proteinExistence type="inferred from homology"/>
<dbReference type="PANTHER" id="PTHR30625:SF3">
    <property type="entry name" value="TOL-PAL SYSTEM PROTEIN TOLQ"/>
    <property type="match status" value="1"/>
</dbReference>
<dbReference type="RefSeq" id="WP_044143139.1">
    <property type="nucleotide sequence ID" value="NZ_CCXQ01000070.1"/>
</dbReference>
<dbReference type="GO" id="GO:0005886">
    <property type="term" value="C:plasma membrane"/>
    <property type="evidence" value="ECO:0007669"/>
    <property type="project" value="UniProtKB-SubCell"/>
</dbReference>
<sequence length="234" mass="25763">MEEIAESAVHIQNGVSAFDVFAEASIVVRLVMLVLLAFSLVSWAIIFKKCFVINRHKRELHDVEVVFNSRGTALGIREIVECGSGVVAKILQHGIKHAQQLRNKKEGFHRAINSELTRAVDKLEEQLGLLSAIGSSAPYIGLLGTLWKVIESFRAVSIGESQQIASVLYPYMAEALYTLALGLLVAIPAQLFYNGFSAYVTKLSHRLGNLVYELSAFVTNEECASDSSFESRDS</sequence>
<dbReference type="AlphaFoldDB" id="A0A098EEL1"/>
<dbReference type="InterPro" id="IPR002898">
    <property type="entry name" value="MotA_ExbB_proton_chnl"/>
</dbReference>